<protein>
    <submittedName>
        <fullName evidence="1">Uncharacterized protein</fullName>
    </submittedName>
</protein>
<dbReference type="Proteomes" id="UP001186974">
    <property type="component" value="Unassembled WGS sequence"/>
</dbReference>
<accession>A0ACC3DY79</accession>
<reference evidence="1" key="1">
    <citation type="submission" date="2024-09" db="EMBL/GenBank/DDBJ databases">
        <title>Black Yeasts Isolated from many extreme environments.</title>
        <authorList>
            <person name="Coleine C."/>
            <person name="Stajich J.E."/>
            <person name="Selbmann L."/>
        </authorList>
    </citation>
    <scope>NUCLEOTIDE SEQUENCE</scope>
    <source>
        <strain evidence="1">CCFEE 5737</strain>
    </source>
</reference>
<organism evidence="1 2">
    <name type="scientific">Coniosporium uncinatum</name>
    <dbReference type="NCBI Taxonomy" id="93489"/>
    <lineage>
        <taxon>Eukaryota</taxon>
        <taxon>Fungi</taxon>
        <taxon>Dikarya</taxon>
        <taxon>Ascomycota</taxon>
        <taxon>Pezizomycotina</taxon>
        <taxon>Dothideomycetes</taxon>
        <taxon>Dothideomycetes incertae sedis</taxon>
        <taxon>Coniosporium</taxon>
    </lineage>
</organism>
<name>A0ACC3DY79_9PEZI</name>
<dbReference type="EMBL" id="JAWDJW010000060">
    <property type="protein sequence ID" value="KAK3081812.1"/>
    <property type="molecule type" value="Genomic_DNA"/>
</dbReference>
<sequence>MGIRFACIEMESGPADLEFQSEYEAFETEVCQSMRSPAPSAPPPAATIHFPGFWELMELARGLINDPFYPEIHRRIHNARIAREKGDVQRFNRESKDVVARYLAECERRRQQESTLRTNVDNLAISLANSERKIQADKKASRKRKR</sequence>
<proteinExistence type="predicted"/>
<evidence type="ECO:0000313" key="2">
    <source>
        <dbReference type="Proteomes" id="UP001186974"/>
    </source>
</evidence>
<evidence type="ECO:0000313" key="1">
    <source>
        <dbReference type="EMBL" id="KAK3081812.1"/>
    </source>
</evidence>
<comment type="caution">
    <text evidence="1">The sequence shown here is derived from an EMBL/GenBank/DDBJ whole genome shotgun (WGS) entry which is preliminary data.</text>
</comment>
<keyword evidence="2" id="KW-1185">Reference proteome</keyword>
<gene>
    <name evidence="1" type="ORF">LTS18_002001</name>
</gene>